<comment type="caution">
    <text evidence="2">The sequence shown here is derived from an EMBL/GenBank/DDBJ whole genome shotgun (WGS) entry which is preliminary data.</text>
</comment>
<dbReference type="AlphaFoldDB" id="A0A178W7V7"/>
<reference evidence="3" key="1">
    <citation type="journal article" date="2016" name="Proc. Natl. Acad. Sci. U.S.A.">
        <title>Chromosome-level assembly of Arabidopsis thaliana Ler reveals the extent of translocation and inversion polymorphisms.</title>
        <authorList>
            <person name="Zapata L."/>
            <person name="Ding J."/>
            <person name="Willing E.M."/>
            <person name="Hartwig B."/>
            <person name="Bezdan D."/>
            <person name="Jiao W.B."/>
            <person name="Patel V."/>
            <person name="Velikkakam James G."/>
            <person name="Koornneef M."/>
            <person name="Ossowski S."/>
            <person name="Schneeberger K."/>
        </authorList>
    </citation>
    <scope>NUCLEOTIDE SEQUENCE [LARGE SCALE GENOMIC DNA]</scope>
    <source>
        <strain evidence="3">cv. Landsberg erecta</strain>
    </source>
</reference>
<dbReference type="SUPFAM" id="SSF81383">
    <property type="entry name" value="F-box domain"/>
    <property type="match status" value="1"/>
</dbReference>
<dbReference type="PANTHER" id="PTHR31111">
    <property type="entry name" value="BNAA05G37150D PROTEIN-RELATED"/>
    <property type="match status" value="1"/>
</dbReference>
<dbReference type="InterPro" id="IPR017451">
    <property type="entry name" value="F-box-assoc_interact_dom"/>
</dbReference>
<dbReference type="Pfam" id="PF00646">
    <property type="entry name" value="F-box"/>
    <property type="match status" value="1"/>
</dbReference>
<dbReference type="InterPro" id="IPR001810">
    <property type="entry name" value="F-box_dom"/>
</dbReference>
<dbReference type="InterPro" id="IPR013187">
    <property type="entry name" value="F-box-assoc_dom_typ3"/>
</dbReference>
<sequence>MARSLRQPPHKLPVFIFHQCDPGTFFTVSSTFSQSTKPKVSIMPGRNHYNAFRYQYVRGFICCSSSVYDLVTIYNPTTRQCLPLPKIESMVLSPKRHKHCYFGYDHVMNEYKVLAMVNDSQELTQTFHVFTLGRDCPQWRKIRGNIDYELISVSRAGVCIDGIIYYVAVRRKDNENYGELLMMSFDVKSERFYHVRTPETLWSPKCTERGLFNHQGKLGCISSNENNISMWIMENAEKQEWSNITFGLLEYPGGDFRTFSGITPAGEIFKYLRNYFLLPKGLGGVFYGVRPREFSWKRKTEVMRKGNEEKNYREEEYLQLPLDLIVEILKKLPLKSLVRFRCVSKQFSTIICSLRDFIESVVTRHLAQPGQQLPLLAVFHHCVPETFFTVSSSFSQSLKPAIYNPTTKRSVGLPEIGPPVTGFRKCNCLFGYDPVMDQYKVLSMVFDFRELTQTFHVFTLGQSQSWRRIQGINDGKLFPSAEGICIDGTFEFLRFKRDQDCLFCDNETQHIII</sequence>
<proteinExistence type="predicted"/>
<feature type="domain" description="F-box" evidence="1">
    <location>
        <begin position="314"/>
        <end position="361"/>
    </location>
</feature>
<dbReference type="SMART" id="SM00256">
    <property type="entry name" value="FBOX"/>
    <property type="match status" value="1"/>
</dbReference>
<evidence type="ECO:0000313" key="3">
    <source>
        <dbReference type="Proteomes" id="UP000078284"/>
    </source>
</evidence>
<dbReference type="Pfam" id="PF08268">
    <property type="entry name" value="FBA_3"/>
    <property type="match status" value="2"/>
</dbReference>
<dbReference type="Proteomes" id="UP000078284">
    <property type="component" value="Chromosome 1"/>
</dbReference>
<accession>A0A178W7V7</accession>
<evidence type="ECO:0000259" key="1">
    <source>
        <dbReference type="PROSITE" id="PS50181"/>
    </source>
</evidence>
<dbReference type="PANTHER" id="PTHR31111:SF138">
    <property type="entry name" value="F-BOX ASSOCIATED DOMAIN-CONTAINING PROTEIN"/>
    <property type="match status" value="1"/>
</dbReference>
<name>A0A178W7V7_ARATH</name>
<gene>
    <name evidence="2" type="ordered locus">AXX17_At1g46760</name>
</gene>
<dbReference type="NCBIfam" id="TIGR01640">
    <property type="entry name" value="F_box_assoc_1"/>
    <property type="match status" value="2"/>
</dbReference>
<dbReference type="EMBL" id="LUHQ01000001">
    <property type="protein sequence ID" value="OAP13831.1"/>
    <property type="molecule type" value="Genomic_DNA"/>
</dbReference>
<dbReference type="Gene3D" id="1.20.1280.50">
    <property type="match status" value="1"/>
</dbReference>
<protein>
    <recommendedName>
        <fullName evidence="1">F-box domain-containing protein</fullName>
    </recommendedName>
</protein>
<dbReference type="PROSITE" id="PS50181">
    <property type="entry name" value="FBOX"/>
    <property type="match status" value="1"/>
</dbReference>
<organism evidence="2 3">
    <name type="scientific">Arabidopsis thaliana</name>
    <name type="common">Mouse-ear cress</name>
    <dbReference type="NCBI Taxonomy" id="3702"/>
    <lineage>
        <taxon>Eukaryota</taxon>
        <taxon>Viridiplantae</taxon>
        <taxon>Streptophyta</taxon>
        <taxon>Embryophyta</taxon>
        <taxon>Tracheophyta</taxon>
        <taxon>Spermatophyta</taxon>
        <taxon>Magnoliopsida</taxon>
        <taxon>eudicotyledons</taxon>
        <taxon>Gunneridae</taxon>
        <taxon>Pentapetalae</taxon>
        <taxon>rosids</taxon>
        <taxon>malvids</taxon>
        <taxon>Brassicales</taxon>
        <taxon>Brassicaceae</taxon>
        <taxon>Camelineae</taxon>
        <taxon>Arabidopsis</taxon>
    </lineage>
</organism>
<evidence type="ECO:0000313" key="2">
    <source>
        <dbReference type="EMBL" id="OAP13831.1"/>
    </source>
</evidence>
<dbReference type="InterPro" id="IPR036047">
    <property type="entry name" value="F-box-like_dom_sf"/>
</dbReference>
<dbReference type="ExpressionAtlas" id="A0A178W7V7">
    <property type="expression patterns" value="baseline"/>
</dbReference>